<comment type="caution">
    <text evidence="1">The sequence shown here is derived from an EMBL/GenBank/DDBJ whole genome shotgun (WGS) entry which is preliminary data.</text>
</comment>
<accession>A0AAD7B7H6</accession>
<evidence type="ECO:0000313" key="1">
    <source>
        <dbReference type="EMBL" id="KAJ7613048.1"/>
    </source>
</evidence>
<keyword evidence="2" id="KW-1185">Reference proteome</keyword>
<evidence type="ECO:0008006" key="3">
    <source>
        <dbReference type="Google" id="ProtNLM"/>
    </source>
</evidence>
<dbReference type="AlphaFoldDB" id="A0AAD7B7H6"/>
<reference evidence="1" key="1">
    <citation type="submission" date="2023-03" db="EMBL/GenBank/DDBJ databases">
        <title>Massive genome expansion in bonnet fungi (Mycena s.s.) driven by repeated elements and novel gene families across ecological guilds.</title>
        <authorList>
            <consortium name="Lawrence Berkeley National Laboratory"/>
            <person name="Harder C.B."/>
            <person name="Miyauchi S."/>
            <person name="Viragh M."/>
            <person name="Kuo A."/>
            <person name="Thoen E."/>
            <person name="Andreopoulos B."/>
            <person name="Lu D."/>
            <person name="Skrede I."/>
            <person name="Drula E."/>
            <person name="Henrissat B."/>
            <person name="Morin E."/>
            <person name="Kohler A."/>
            <person name="Barry K."/>
            <person name="LaButti K."/>
            <person name="Morin E."/>
            <person name="Salamov A."/>
            <person name="Lipzen A."/>
            <person name="Mereny Z."/>
            <person name="Hegedus B."/>
            <person name="Baldrian P."/>
            <person name="Stursova M."/>
            <person name="Weitz H."/>
            <person name="Taylor A."/>
            <person name="Grigoriev I.V."/>
            <person name="Nagy L.G."/>
            <person name="Martin F."/>
            <person name="Kauserud H."/>
        </authorList>
    </citation>
    <scope>NUCLEOTIDE SEQUENCE</scope>
    <source>
        <strain evidence="1">9284</strain>
    </source>
</reference>
<proteinExistence type="predicted"/>
<evidence type="ECO:0000313" key="2">
    <source>
        <dbReference type="Proteomes" id="UP001221142"/>
    </source>
</evidence>
<dbReference type="InterPro" id="IPR041078">
    <property type="entry name" value="Plavaka"/>
</dbReference>
<organism evidence="1 2">
    <name type="scientific">Roridomyces roridus</name>
    <dbReference type="NCBI Taxonomy" id="1738132"/>
    <lineage>
        <taxon>Eukaryota</taxon>
        <taxon>Fungi</taxon>
        <taxon>Dikarya</taxon>
        <taxon>Basidiomycota</taxon>
        <taxon>Agaricomycotina</taxon>
        <taxon>Agaricomycetes</taxon>
        <taxon>Agaricomycetidae</taxon>
        <taxon>Agaricales</taxon>
        <taxon>Marasmiineae</taxon>
        <taxon>Mycenaceae</taxon>
        <taxon>Roridomyces</taxon>
    </lineage>
</organism>
<sequence>MGDPPPPIIPAYILIEPHPKDVGNLPQRIPLDQSTGCDDTDTRSYATNWIDIAKPYAPWRTLADFEYTEGAVKGLLKSDLIDFQLKRIGGDWTEGRSKISLQNYREYRHALTCATTAGVQFHKGTAEAKIWGETRKYSFFYRNPWEWIKTLLQDPSLACHSNWKSRKMFYSEGDHTERFVNEPWTGNRWWEVDDELPQPNPFAHCWLPLHIWLDKGLVTKHVKMFPIVLRALWLPSEIRNASGNGGGVFIGFMVVVTDPGDPDDRTDAQNYEWAQFRREIYQQVLETIFAALYRPACTGETITCADNVTRVFYPGFLIESLDMEEAWNFTCCRAGRANFPCPRCLVRQGMLGCLQKRFPLRTTQTMRRVVQQAQRAATATRKEEMLRGTGLHDVIHFMWNFRFCDPYLSVTYDLLHAGEMGKWGHHLWELTLKILRDLKLSSEATRIMGEFPRWPNLKHINDLATKDFTDGQTHFDILKCIIFVLVQILPPGNSLIPCTRALLQFRMMAGLKVATESRINLIKAFIRSYEVCCERVHEEYGKNFNFPKQHALVHAVDDILDKGSLQHATTRMGEGTHQEVAQHYAATNFRDVDGQISTRDEEQEAVARTRLLVDEFNAQLAKQQGQEDDAHTREEAAQFGVRGTGRTIPKSKLPPVDADNQWIFGSPLRHGDSRSYEDLYAAGDPVFRNFDSRLRAFLHQQFPTEYLTYEDKIEIEIFRCVYVTYQSKDDWTLCEDILRCNDNWYNSGPRRDCVLYNSDKPGLAVARLRALVRCRLPSKRVVDLAVAREMKHSNWRPRTSWDGCFVFSEEADLSFLLMDYVIRGALLAPVRPHSSSRSQANLHFFVDVVDGDMFLRCLNAKKHVCY</sequence>
<dbReference type="EMBL" id="JARKIF010000029">
    <property type="protein sequence ID" value="KAJ7613048.1"/>
    <property type="molecule type" value="Genomic_DNA"/>
</dbReference>
<dbReference type="Pfam" id="PF18759">
    <property type="entry name" value="Plavaka"/>
    <property type="match status" value="1"/>
</dbReference>
<name>A0AAD7B7H6_9AGAR</name>
<gene>
    <name evidence="1" type="ORF">FB45DRAFT_759393</name>
</gene>
<dbReference type="Proteomes" id="UP001221142">
    <property type="component" value="Unassembled WGS sequence"/>
</dbReference>
<protein>
    <recommendedName>
        <fullName evidence="3">Transposase</fullName>
    </recommendedName>
</protein>